<dbReference type="InterPro" id="IPR056250">
    <property type="entry name" value="AEP-like"/>
</dbReference>
<dbReference type="Proteomes" id="UP000183031">
    <property type="component" value="Unassembled WGS sequence"/>
</dbReference>
<dbReference type="Pfam" id="PF24387">
    <property type="entry name" value="AEP-like"/>
    <property type="match status" value="1"/>
</dbReference>
<name>A0A1G5AJ20_9GAMM</name>
<gene>
    <name evidence="1" type="ORF">SAMN02927935_00069</name>
</gene>
<accession>A0A1G5AJ20</accession>
<sequence>MTLENHPYQFVKHLFKKEGAIFSFSKYIYTPDSLFDERQVIKIDSFKINSDWLEDMLHSLAEKQELAINSSVIIKNRKYHIPMIDFMCKRLSGTDIFDRMRYYLPHKVIANMAIYHSGTSYHAYSNTLISPKEWLEFMYRLLLVNRAHEEELIDSRWIAHRLMGGYGSLRWSNNTALYKGSPTRIQYP</sequence>
<evidence type="ECO:0000313" key="1">
    <source>
        <dbReference type="EMBL" id="SCX77840.1"/>
    </source>
</evidence>
<reference evidence="1 2" key="1">
    <citation type="submission" date="2016-10" db="EMBL/GenBank/DDBJ databases">
        <authorList>
            <person name="Varghese N."/>
            <person name="Submissions S."/>
        </authorList>
    </citation>
    <scope>NUCLEOTIDE SEQUENCE [LARGE SCALE GENOMIC DNA]</scope>
    <source>
        <strain evidence="1 2">CGMCC 1.6853</strain>
    </source>
</reference>
<organism evidence="1 2">
    <name type="scientific">Serratia nematodiphila</name>
    <dbReference type="NCBI Taxonomy" id="458197"/>
    <lineage>
        <taxon>Bacteria</taxon>
        <taxon>Pseudomonadati</taxon>
        <taxon>Pseudomonadota</taxon>
        <taxon>Gammaproteobacteria</taxon>
        <taxon>Enterobacterales</taxon>
        <taxon>Yersiniaceae</taxon>
        <taxon>Serratia</taxon>
    </lineage>
</organism>
<keyword evidence="2" id="KW-1185">Reference proteome</keyword>
<protein>
    <submittedName>
        <fullName evidence="1">Uncharacterized protein</fullName>
    </submittedName>
</protein>
<proteinExistence type="predicted"/>
<dbReference type="EMBL" id="FMUT01000002">
    <property type="protein sequence ID" value="SCX77840.1"/>
    <property type="molecule type" value="Genomic_DNA"/>
</dbReference>
<evidence type="ECO:0000313" key="2">
    <source>
        <dbReference type="Proteomes" id="UP000183031"/>
    </source>
</evidence>
<comment type="caution">
    <text evidence="1">The sequence shown here is derived from an EMBL/GenBank/DDBJ whole genome shotgun (WGS) entry which is preliminary data.</text>
</comment>
<dbReference type="RefSeq" id="WP_072010110.1">
    <property type="nucleotide sequence ID" value="NZ_CBCSIN010000001.1"/>
</dbReference>